<proteinExistence type="predicted"/>
<dbReference type="SUPFAM" id="SSF46458">
    <property type="entry name" value="Globin-like"/>
    <property type="match status" value="1"/>
</dbReference>
<evidence type="ECO:0000313" key="3">
    <source>
        <dbReference type="WBParaSite" id="PSAMB.scaffold1477size30977.g13405.t1"/>
    </source>
</evidence>
<dbReference type="GO" id="GO:0020037">
    <property type="term" value="F:heme binding"/>
    <property type="evidence" value="ECO:0007669"/>
    <property type="project" value="InterPro"/>
</dbReference>
<feature type="region of interest" description="Disordered" evidence="1">
    <location>
        <begin position="1"/>
        <end position="24"/>
    </location>
</feature>
<dbReference type="CDD" id="cd01040">
    <property type="entry name" value="Mb-like"/>
    <property type="match status" value="1"/>
</dbReference>
<dbReference type="Proteomes" id="UP000887566">
    <property type="component" value="Unplaced"/>
</dbReference>
<feature type="compositionally biased region" description="Polar residues" evidence="1">
    <location>
        <begin position="42"/>
        <end position="52"/>
    </location>
</feature>
<sequence length="259" mass="28536">MGNEASSAGATSSRRASTDCNHNVKKSFGFQKIQKVQSKNSLTGLDTSSAGTAKQKAIAQRSRSKSVSNQAIISRGDMRRRSSVNPIPALGRLRIQSCFRQSGPEIGELILKRAKMKRSEFRNFASKVGEEKWLELAEKLGDYLHAIIENVDCVEDVNRLSESFGACFYAFTVFGFKPEFFATIADALTTECVLLDGGAHQKCETVLAWSQLAAVMFSSVRDGFYAELRQQRRSSLPLVNRNSNSNSLDLPDSECDESA</sequence>
<feature type="compositionally biased region" description="Low complexity" evidence="1">
    <location>
        <begin position="1"/>
        <end position="15"/>
    </location>
</feature>
<dbReference type="InterPro" id="IPR012292">
    <property type="entry name" value="Globin/Proto"/>
</dbReference>
<dbReference type="InterPro" id="IPR009050">
    <property type="entry name" value="Globin-like_sf"/>
</dbReference>
<dbReference type="InterPro" id="IPR044399">
    <property type="entry name" value="Mb-like_M"/>
</dbReference>
<name>A0A914V2Q7_9BILA</name>
<organism evidence="2 3">
    <name type="scientific">Plectus sambesii</name>
    <dbReference type="NCBI Taxonomy" id="2011161"/>
    <lineage>
        <taxon>Eukaryota</taxon>
        <taxon>Metazoa</taxon>
        <taxon>Ecdysozoa</taxon>
        <taxon>Nematoda</taxon>
        <taxon>Chromadorea</taxon>
        <taxon>Plectida</taxon>
        <taxon>Plectina</taxon>
        <taxon>Plectoidea</taxon>
        <taxon>Plectidae</taxon>
        <taxon>Plectus</taxon>
    </lineage>
</organism>
<evidence type="ECO:0000256" key="1">
    <source>
        <dbReference type="SAM" id="MobiDB-lite"/>
    </source>
</evidence>
<feature type="region of interest" description="Disordered" evidence="1">
    <location>
        <begin position="239"/>
        <end position="259"/>
    </location>
</feature>
<evidence type="ECO:0000313" key="2">
    <source>
        <dbReference type="Proteomes" id="UP000887566"/>
    </source>
</evidence>
<feature type="compositionally biased region" description="Low complexity" evidence="1">
    <location>
        <begin position="239"/>
        <end position="250"/>
    </location>
</feature>
<dbReference type="AlphaFoldDB" id="A0A914V2Q7"/>
<dbReference type="GO" id="GO:0019825">
    <property type="term" value="F:oxygen binding"/>
    <property type="evidence" value="ECO:0007669"/>
    <property type="project" value="InterPro"/>
</dbReference>
<protein>
    <submittedName>
        <fullName evidence="3">Uncharacterized protein</fullName>
    </submittedName>
</protein>
<accession>A0A914V2Q7</accession>
<dbReference type="WBParaSite" id="PSAMB.scaffold1477size30977.g13405.t1">
    <property type="protein sequence ID" value="PSAMB.scaffold1477size30977.g13405.t1"/>
    <property type="gene ID" value="PSAMB.scaffold1477size30977.g13405"/>
</dbReference>
<dbReference type="Gene3D" id="1.10.490.10">
    <property type="entry name" value="Globins"/>
    <property type="match status" value="1"/>
</dbReference>
<reference evidence="3" key="1">
    <citation type="submission" date="2022-11" db="UniProtKB">
        <authorList>
            <consortium name="WormBaseParasite"/>
        </authorList>
    </citation>
    <scope>IDENTIFICATION</scope>
</reference>
<keyword evidence="2" id="KW-1185">Reference proteome</keyword>
<feature type="region of interest" description="Disordered" evidence="1">
    <location>
        <begin position="42"/>
        <end position="65"/>
    </location>
</feature>